<dbReference type="Gene3D" id="2.60.120.10">
    <property type="entry name" value="Jelly Rolls"/>
    <property type="match status" value="1"/>
</dbReference>
<accession>A0A1U6GR52</accession>
<protein>
    <submittedName>
        <fullName evidence="2">Cyclic nucleotide-binding domain-containing protein</fullName>
    </submittedName>
</protein>
<gene>
    <name evidence="2" type="ORF">SAMN06295987_10112</name>
</gene>
<dbReference type="SUPFAM" id="SSF51206">
    <property type="entry name" value="cAMP-binding domain-like"/>
    <property type="match status" value="1"/>
</dbReference>
<dbReference type="STRING" id="428990.SAMN06295987_10112"/>
<keyword evidence="3" id="KW-1185">Reference proteome</keyword>
<feature type="domain" description="Cyclic nucleotide-binding" evidence="1">
    <location>
        <begin position="30"/>
        <end position="141"/>
    </location>
</feature>
<proteinExistence type="predicted"/>
<evidence type="ECO:0000313" key="2">
    <source>
        <dbReference type="EMBL" id="SLJ86005.1"/>
    </source>
</evidence>
<dbReference type="Pfam" id="PF10137">
    <property type="entry name" value="CAP12-PCTIR_TIR"/>
    <property type="match status" value="1"/>
</dbReference>
<evidence type="ECO:0000313" key="3">
    <source>
        <dbReference type="Proteomes" id="UP000190989"/>
    </source>
</evidence>
<evidence type="ECO:0000259" key="1">
    <source>
        <dbReference type="PROSITE" id="PS50042"/>
    </source>
</evidence>
<dbReference type="SMART" id="SM00100">
    <property type="entry name" value="cNMP"/>
    <property type="match status" value="1"/>
</dbReference>
<organism evidence="2 3">
    <name type="scientific">Novosphingobium mathurense</name>
    <dbReference type="NCBI Taxonomy" id="428990"/>
    <lineage>
        <taxon>Bacteria</taxon>
        <taxon>Pseudomonadati</taxon>
        <taxon>Pseudomonadota</taxon>
        <taxon>Alphaproteobacteria</taxon>
        <taxon>Sphingomonadales</taxon>
        <taxon>Sphingomonadaceae</taxon>
        <taxon>Novosphingobium</taxon>
    </lineage>
</organism>
<dbReference type="CDD" id="cd00038">
    <property type="entry name" value="CAP_ED"/>
    <property type="match status" value="1"/>
</dbReference>
<sequence length="311" mass="33931">MGALLDRFSGDENKGRLIEAVCGQDLVANDKDLAEQIVAAGVLQEIADGDVIIKQGDWDDDLFLILAGKMQITINGRPQAVREAGTHVGELTGTSPARPRTATVSAIGEALVLRLKRTALDEITRDSPAYLKRMLDVVAGRLDERNKGIGQTNDIPRIFVISSSEKIGVANEIVRNLDSKEIAVQLWDKGTFSISDYPISSLMDAIESSDFTIAVVGADDTLTMRGETHQVARDNVHLEFGISLGVLGRRRSMLLVCADDGVRLPSDAAGLTTLRYRTGSDDEMKRTVRNACIEAKEHIEKEGVFTDRRAR</sequence>
<dbReference type="InterPro" id="IPR018490">
    <property type="entry name" value="cNMP-bd_dom_sf"/>
</dbReference>
<dbReference type="Pfam" id="PF00027">
    <property type="entry name" value="cNMP_binding"/>
    <property type="match status" value="1"/>
</dbReference>
<dbReference type="InterPro" id="IPR019302">
    <property type="entry name" value="CAP12/PCTIR_TIR_dom"/>
</dbReference>
<dbReference type="GO" id="GO:0050135">
    <property type="term" value="F:NADP+ nucleosidase activity"/>
    <property type="evidence" value="ECO:0007669"/>
    <property type="project" value="InterPro"/>
</dbReference>
<dbReference type="EMBL" id="FVZE01000001">
    <property type="protein sequence ID" value="SLJ86005.1"/>
    <property type="molecule type" value="Genomic_DNA"/>
</dbReference>
<name>A0A1U6GR52_9SPHN</name>
<reference evidence="3" key="1">
    <citation type="submission" date="2017-02" db="EMBL/GenBank/DDBJ databases">
        <authorList>
            <person name="Varghese N."/>
            <person name="Submissions S."/>
        </authorList>
    </citation>
    <scope>NUCLEOTIDE SEQUENCE [LARGE SCALE GENOMIC DNA]</scope>
    <source>
        <strain evidence="3">SM117</strain>
    </source>
</reference>
<dbReference type="InterPro" id="IPR014710">
    <property type="entry name" value="RmlC-like_jellyroll"/>
</dbReference>
<dbReference type="AlphaFoldDB" id="A0A1U6GR52"/>
<dbReference type="Proteomes" id="UP000190989">
    <property type="component" value="Unassembled WGS sequence"/>
</dbReference>
<dbReference type="InterPro" id="IPR000595">
    <property type="entry name" value="cNMP-bd_dom"/>
</dbReference>
<dbReference type="PROSITE" id="PS50042">
    <property type="entry name" value="CNMP_BINDING_3"/>
    <property type="match status" value="1"/>
</dbReference>
<dbReference type="RefSeq" id="WP_079729116.1">
    <property type="nucleotide sequence ID" value="NZ_FVZE01000001.1"/>
</dbReference>